<name>A0ABM8QT16_9BURK</name>
<sequence>MKADIFLIIHAKKSAVTDRIGQIMSSVCGTSEDDFARSVGAAADECAILGDSYRALAMYQRVNAECIARGAEMPLETHALLQDVLDEFAKLAGLPC</sequence>
<evidence type="ECO:0000313" key="1">
    <source>
        <dbReference type="EMBL" id="CAE6713572.1"/>
    </source>
</evidence>
<organism evidence="1 2">
    <name type="scientific">Paraburkholderia haematera</name>
    <dbReference type="NCBI Taxonomy" id="2793077"/>
    <lineage>
        <taxon>Bacteria</taxon>
        <taxon>Pseudomonadati</taxon>
        <taxon>Pseudomonadota</taxon>
        <taxon>Betaproteobacteria</taxon>
        <taxon>Burkholderiales</taxon>
        <taxon>Burkholderiaceae</taxon>
        <taxon>Paraburkholderia</taxon>
    </lineage>
</organism>
<dbReference type="EMBL" id="CAJNBK010000002">
    <property type="protein sequence ID" value="CAE6713572.1"/>
    <property type="molecule type" value="Genomic_DNA"/>
</dbReference>
<keyword evidence="2" id="KW-1185">Reference proteome</keyword>
<protein>
    <submittedName>
        <fullName evidence="1">Uncharacterized protein</fullName>
    </submittedName>
</protein>
<gene>
    <name evidence="1" type="ORF">R69888_01264</name>
</gene>
<comment type="caution">
    <text evidence="1">The sequence shown here is derived from an EMBL/GenBank/DDBJ whole genome shotgun (WGS) entry which is preliminary data.</text>
</comment>
<dbReference type="Proteomes" id="UP000672526">
    <property type="component" value="Unassembled WGS sequence"/>
</dbReference>
<accession>A0ABM8QT16</accession>
<proteinExistence type="predicted"/>
<dbReference type="RefSeq" id="WP_211610159.1">
    <property type="nucleotide sequence ID" value="NZ_CAJNBK010000002.1"/>
</dbReference>
<reference evidence="1 2" key="1">
    <citation type="submission" date="2021-02" db="EMBL/GenBank/DDBJ databases">
        <authorList>
            <person name="Vanwijnsberghe S."/>
        </authorList>
    </citation>
    <scope>NUCLEOTIDE SEQUENCE [LARGE SCALE GENOMIC DNA]</scope>
    <source>
        <strain evidence="1 2">LMG 31837</strain>
    </source>
</reference>
<evidence type="ECO:0000313" key="2">
    <source>
        <dbReference type="Proteomes" id="UP000672526"/>
    </source>
</evidence>